<keyword evidence="2 6" id="KW-0238">DNA-binding</keyword>
<evidence type="ECO:0000259" key="5">
    <source>
        <dbReference type="PROSITE" id="PS01124"/>
    </source>
</evidence>
<sequence length="381" mass="39792">MDVLSDVIAVMRTGEPRSARVEWPAPWAQEFAAVPGAAGLQVVLSGTCWLTRPGRDPIELAAGDVVFRPHGDGHTLADSPSTVPDEPACDPDDPRFAARYANRTVAHPAAVVLCGGYRLAPGRAHPLLTGLPDLIHLPRLGLRPELRATVDLLAGELERPRLGTDAIVPALLDTLLLHILRTWIDRAPGERTGWAAALNDPPIAAALRAVHDAPGRAWTVAALAAEARMSRSPFARRFTELLGQPPLTYLTWWRMTLAARLLTTTDAPLGAVATAIGYGSEFAFAAAFKRRFGTPPGRYRRAGGANRSSIARTSAASVFAPNSSAPGPIAAPDASGPATTGSKPSVSTSSATAATDPGSSPAIAIALRPGDPAGRAPSSRS</sequence>
<gene>
    <name evidence="6" type="ORF">BJY16_004862</name>
</gene>
<dbReference type="PANTHER" id="PTHR46796">
    <property type="entry name" value="HTH-TYPE TRANSCRIPTIONAL ACTIVATOR RHAS-RELATED"/>
    <property type="match status" value="1"/>
</dbReference>
<evidence type="ECO:0000256" key="2">
    <source>
        <dbReference type="ARBA" id="ARBA00023125"/>
    </source>
</evidence>
<dbReference type="PROSITE" id="PS01124">
    <property type="entry name" value="HTH_ARAC_FAMILY_2"/>
    <property type="match status" value="1"/>
</dbReference>
<evidence type="ECO:0000256" key="1">
    <source>
        <dbReference type="ARBA" id="ARBA00023015"/>
    </source>
</evidence>
<organism evidence="6 7">
    <name type="scientific">Actinoplanes octamycinicus</name>
    <dbReference type="NCBI Taxonomy" id="135948"/>
    <lineage>
        <taxon>Bacteria</taxon>
        <taxon>Bacillati</taxon>
        <taxon>Actinomycetota</taxon>
        <taxon>Actinomycetes</taxon>
        <taxon>Micromonosporales</taxon>
        <taxon>Micromonosporaceae</taxon>
        <taxon>Actinoplanes</taxon>
    </lineage>
</organism>
<keyword evidence="7" id="KW-1185">Reference proteome</keyword>
<dbReference type="InterPro" id="IPR018062">
    <property type="entry name" value="HTH_AraC-typ_CS"/>
</dbReference>
<proteinExistence type="predicted"/>
<reference evidence="6 7" key="1">
    <citation type="submission" date="2020-08" db="EMBL/GenBank/DDBJ databases">
        <title>Sequencing the genomes of 1000 actinobacteria strains.</title>
        <authorList>
            <person name="Klenk H.-P."/>
        </authorList>
    </citation>
    <scope>NUCLEOTIDE SEQUENCE [LARGE SCALE GENOMIC DNA]</scope>
    <source>
        <strain evidence="6 7">DSM 45809</strain>
    </source>
</reference>
<dbReference type="Proteomes" id="UP000546162">
    <property type="component" value="Unassembled WGS sequence"/>
</dbReference>
<dbReference type="InterPro" id="IPR032783">
    <property type="entry name" value="AraC_lig"/>
</dbReference>
<dbReference type="InterPro" id="IPR050204">
    <property type="entry name" value="AraC_XylS_family_regulators"/>
</dbReference>
<dbReference type="PROSITE" id="PS00041">
    <property type="entry name" value="HTH_ARAC_FAMILY_1"/>
    <property type="match status" value="1"/>
</dbReference>
<comment type="caution">
    <text evidence="6">The sequence shown here is derived from an EMBL/GenBank/DDBJ whole genome shotgun (WGS) entry which is preliminary data.</text>
</comment>
<evidence type="ECO:0000256" key="4">
    <source>
        <dbReference type="SAM" id="MobiDB-lite"/>
    </source>
</evidence>
<dbReference type="InterPro" id="IPR009057">
    <property type="entry name" value="Homeodomain-like_sf"/>
</dbReference>
<dbReference type="PANTHER" id="PTHR46796:SF13">
    <property type="entry name" value="HTH-TYPE TRANSCRIPTIONAL ACTIVATOR RHAS"/>
    <property type="match status" value="1"/>
</dbReference>
<dbReference type="Gene3D" id="1.10.10.60">
    <property type="entry name" value="Homeodomain-like"/>
    <property type="match status" value="2"/>
</dbReference>
<dbReference type="EMBL" id="JACHNB010000001">
    <property type="protein sequence ID" value="MBB4741403.1"/>
    <property type="molecule type" value="Genomic_DNA"/>
</dbReference>
<dbReference type="GO" id="GO:0003700">
    <property type="term" value="F:DNA-binding transcription factor activity"/>
    <property type="evidence" value="ECO:0007669"/>
    <property type="project" value="InterPro"/>
</dbReference>
<name>A0A7W7H002_9ACTN</name>
<keyword evidence="1" id="KW-0805">Transcription regulation</keyword>
<feature type="compositionally biased region" description="Low complexity" evidence="4">
    <location>
        <begin position="339"/>
        <end position="362"/>
    </location>
</feature>
<protein>
    <submittedName>
        <fullName evidence="6">AraC-like DNA-binding protein</fullName>
    </submittedName>
</protein>
<keyword evidence="3" id="KW-0804">Transcription</keyword>
<dbReference type="AlphaFoldDB" id="A0A7W7H002"/>
<evidence type="ECO:0000313" key="7">
    <source>
        <dbReference type="Proteomes" id="UP000546162"/>
    </source>
</evidence>
<dbReference type="Pfam" id="PF12833">
    <property type="entry name" value="HTH_18"/>
    <property type="match status" value="1"/>
</dbReference>
<dbReference type="SMART" id="SM00342">
    <property type="entry name" value="HTH_ARAC"/>
    <property type="match status" value="1"/>
</dbReference>
<accession>A0A7W7H002</accession>
<evidence type="ECO:0000313" key="6">
    <source>
        <dbReference type="EMBL" id="MBB4741403.1"/>
    </source>
</evidence>
<feature type="domain" description="HTH araC/xylS-type" evidence="5">
    <location>
        <begin position="204"/>
        <end position="302"/>
    </location>
</feature>
<dbReference type="SUPFAM" id="SSF46689">
    <property type="entry name" value="Homeodomain-like"/>
    <property type="match status" value="2"/>
</dbReference>
<dbReference type="GO" id="GO:0043565">
    <property type="term" value="F:sequence-specific DNA binding"/>
    <property type="evidence" value="ECO:0007669"/>
    <property type="project" value="InterPro"/>
</dbReference>
<dbReference type="Pfam" id="PF12852">
    <property type="entry name" value="Cupin_6"/>
    <property type="match status" value="1"/>
</dbReference>
<dbReference type="InterPro" id="IPR018060">
    <property type="entry name" value="HTH_AraC"/>
</dbReference>
<feature type="region of interest" description="Disordered" evidence="4">
    <location>
        <begin position="319"/>
        <end position="381"/>
    </location>
</feature>
<evidence type="ECO:0000256" key="3">
    <source>
        <dbReference type="ARBA" id="ARBA00023163"/>
    </source>
</evidence>